<dbReference type="SUPFAM" id="SSF55729">
    <property type="entry name" value="Acyl-CoA N-acyltransferases (Nat)"/>
    <property type="match status" value="2"/>
</dbReference>
<dbReference type="AlphaFoldDB" id="I4CE95"/>
<dbReference type="PANTHER" id="PTHR41373">
    <property type="entry name" value="DUF2156 DOMAIN-CONTAINING PROTEIN"/>
    <property type="match status" value="1"/>
</dbReference>
<evidence type="ECO:0000313" key="2">
    <source>
        <dbReference type="EMBL" id="AFM27886.1"/>
    </source>
</evidence>
<dbReference type="HOGENOM" id="CLU_058411_0_0_7"/>
<dbReference type="PIRSF" id="PIRSF018688">
    <property type="entry name" value="UCP018688"/>
    <property type="match status" value="1"/>
</dbReference>
<dbReference type="eggNOG" id="COG4866">
    <property type="taxonomic scope" value="Bacteria"/>
</dbReference>
<dbReference type="EMBL" id="CP003360">
    <property type="protein sequence ID" value="AFM27886.1"/>
    <property type="molecule type" value="Genomic_DNA"/>
</dbReference>
<dbReference type="Proteomes" id="UP000006055">
    <property type="component" value="Chromosome"/>
</dbReference>
<dbReference type="Pfam" id="PF09924">
    <property type="entry name" value="LPG_synthase_C"/>
    <property type="match status" value="1"/>
</dbReference>
<dbReference type="OrthoDB" id="9765580at2"/>
<accession>I4CE95</accession>
<gene>
    <name evidence="2" type="ordered locus">Desti_5297</name>
</gene>
<proteinExistence type="predicted"/>
<dbReference type="InterPro" id="IPR016732">
    <property type="entry name" value="UCP018688"/>
</dbReference>
<evidence type="ECO:0000259" key="1">
    <source>
        <dbReference type="Pfam" id="PF09924"/>
    </source>
</evidence>
<dbReference type="InterPro" id="IPR024320">
    <property type="entry name" value="LPG_synthase_C"/>
</dbReference>
<evidence type="ECO:0000313" key="3">
    <source>
        <dbReference type="Proteomes" id="UP000006055"/>
    </source>
</evidence>
<keyword evidence="3" id="KW-1185">Reference proteome</keyword>
<dbReference type="STRING" id="706587.Desti_5297"/>
<dbReference type="InterPro" id="IPR016181">
    <property type="entry name" value="Acyl_CoA_acyltransferase"/>
</dbReference>
<dbReference type="PATRIC" id="fig|706587.4.peg.5966"/>
<feature type="domain" description="Phosphatidylglycerol lysyltransferase C-terminal" evidence="1">
    <location>
        <begin position="25"/>
        <end position="292"/>
    </location>
</feature>
<reference evidence="3" key="1">
    <citation type="submission" date="2012-06" db="EMBL/GenBank/DDBJ databases">
        <title>Complete sequence of chromosome of Desulfomonile tiedjei DSM 6799.</title>
        <authorList>
            <person name="Lucas S."/>
            <person name="Copeland A."/>
            <person name="Lapidus A."/>
            <person name="Glavina del Rio T."/>
            <person name="Dalin E."/>
            <person name="Tice H."/>
            <person name="Bruce D."/>
            <person name="Goodwin L."/>
            <person name="Pitluck S."/>
            <person name="Peters L."/>
            <person name="Ovchinnikova G."/>
            <person name="Zeytun A."/>
            <person name="Lu M."/>
            <person name="Kyrpides N."/>
            <person name="Mavromatis K."/>
            <person name="Ivanova N."/>
            <person name="Brettin T."/>
            <person name="Detter J.C."/>
            <person name="Han C."/>
            <person name="Larimer F."/>
            <person name="Land M."/>
            <person name="Hauser L."/>
            <person name="Markowitz V."/>
            <person name="Cheng J.-F."/>
            <person name="Hugenholtz P."/>
            <person name="Woyke T."/>
            <person name="Wu D."/>
            <person name="Spring S."/>
            <person name="Schroeder M."/>
            <person name="Brambilla E."/>
            <person name="Klenk H.-P."/>
            <person name="Eisen J.A."/>
        </authorList>
    </citation>
    <scope>NUCLEOTIDE SEQUENCE [LARGE SCALE GENOMIC DNA]</scope>
    <source>
        <strain evidence="3">ATCC 49306 / DSM 6799 / DCB-1</strain>
    </source>
</reference>
<dbReference type="Gene3D" id="3.40.630.30">
    <property type="match status" value="1"/>
</dbReference>
<dbReference type="PANTHER" id="PTHR41373:SF1">
    <property type="entry name" value="PHOSPHATIDYLGLYCEROL LYSYLTRANSFERASE C-TERMINAL DOMAIN-CONTAINING PROTEIN"/>
    <property type="match status" value="1"/>
</dbReference>
<sequence length="295" mass="34386">MQEFKCIEIGDRPIFQEFLAKDRPRISELTFTNLFMWRYRYRPVWRQYDECLLIIMSPVEQEPFGLKPVGTECSMREGLEVILGHLRELSATPKVARVCREFIDKFVDPGTFEIVEDRDNFDYVYLTENLIQLPGNRYHRKKNHVNKFVKNVQFEYRSLDNDLLCQFLELQEDWCELKDCGQDTDLLEEDRAIYEALKNHSALGFKGGAILIDGKVKAFALGELLNDETAVIHIEKADPEIPGLYAAINQLFCANEWSGVKYINREQDLGIPGLRKAKQSYYPDHLVEKFALFPS</sequence>
<name>I4CE95_DESTA</name>
<dbReference type="KEGG" id="dti:Desti_5297"/>
<protein>
    <recommendedName>
        <fullName evidence="1">Phosphatidylglycerol lysyltransferase C-terminal domain-containing protein</fullName>
    </recommendedName>
</protein>
<dbReference type="RefSeq" id="WP_014812985.1">
    <property type="nucleotide sequence ID" value="NC_018025.1"/>
</dbReference>
<organism evidence="2 3">
    <name type="scientific">Desulfomonile tiedjei (strain ATCC 49306 / DSM 6799 / DCB-1)</name>
    <dbReference type="NCBI Taxonomy" id="706587"/>
    <lineage>
        <taxon>Bacteria</taxon>
        <taxon>Pseudomonadati</taxon>
        <taxon>Thermodesulfobacteriota</taxon>
        <taxon>Desulfomonilia</taxon>
        <taxon>Desulfomonilales</taxon>
        <taxon>Desulfomonilaceae</taxon>
        <taxon>Desulfomonile</taxon>
    </lineage>
</organism>